<dbReference type="EMBL" id="FPHE01000055">
    <property type="protein sequence ID" value="SFV54777.1"/>
    <property type="molecule type" value="Genomic_DNA"/>
</dbReference>
<dbReference type="Gene3D" id="3.60.21.10">
    <property type="match status" value="1"/>
</dbReference>
<dbReference type="PANTHER" id="PTHR42850">
    <property type="entry name" value="METALLOPHOSPHOESTERASE"/>
    <property type="match status" value="1"/>
</dbReference>
<dbReference type="Pfam" id="PF00149">
    <property type="entry name" value="Metallophos"/>
    <property type="match status" value="1"/>
</dbReference>
<proteinExistence type="predicted"/>
<sequence>MQNHYIIGDVHGEYQTLLALVAKLPKDAKLVFVGDLIDRGLESKKVIAFIKKYNHLTLMGNHEVLFIWYARELIRYFKGEITYEELNPKWGNSGRLHTFLSYGMVKVLPSGISDFVKDEANIEALLEDIAWMKKLPLYLELDAKHSSGKKVVVSHSNISQVWNIRHDKKQKALFEQTTLWTREKETYSKADIFNIYGHTPKEYAVEIAEDYACIDRGCCFYGEKGYGKLSAYCVESGEVIEVAHV</sequence>
<gene>
    <name evidence="2" type="ORF">MNB_SV-12-968</name>
</gene>
<protein>
    <submittedName>
        <fullName evidence="2">Serine/threonine protein phosphatase</fullName>
    </submittedName>
</protein>
<dbReference type="AlphaFoldDB" id="A0A1W1BMQ0"/>
<dbReference type="SUPFAM" id="SSF56300">
    <property type="entry name" value="Metallo-dependent phosphatases"/>
    <property type="match status" value="1"/>
</dbReference>
<dbReference type="InterPro" id="IPR029052">
    <property type="entry name" value="Metallo-depent_PP-like"/>
</dbReference>
<dbReference type="PANTHER" id="PTHR42850:SF4">
    <property type="entry name" value="ZINC-DEPENDENT ENDOPOLYPHOSPHATASE"/>
    <property type="match status" value="1"/>
</dbReference>
<accession>A0A1W1BMQ0</accession>
<evidence type="ECO:0000313" key="2">
    <source>
        <dbReference type="EMBL" id="SFV54777.1"/>
    </source>
</evidence>
<organism evidence="2">
    <name type="scientific">hydrothermal vent metagenome</name>
    <dbReference type="NCBI Taxonomy" id="652676"/>
    <lineage>
        <taxon>unclassified sequences</taxon>
        <taxon>metagenomes</taxon>
        <taxon>ecological metagenomes</taxon>
    </lineage>
</organism>
<name>A0A1W1BMQ0_9ZZZZ</name>
<dbReference type="GO" id="GO:0005737">
    <property type="term" value="C:cytoplasm"/>
    <property type="evidence" value="ECO:0007669"/>
    <property type="project" value="TreeGrafter"/>
</dbReference>
<feature type="domain" description="Calcineurin-like phosphoesterase" evidence="1">
    <location>
        <begin position="6"/>
        <end position="199"/>
    </location>
</feature>
<dbReference type="InterPro" id="IPR004843">
    <property type="entry name" value="Calcineurin-like_PHP"/>
</dbReference>
<dbReference type="GO" id="GO:0016791">
    <property type="term" value="F:phosphatase activity"/>
    <property type="evidence" value="ECO:0007669"/>
    <property type="project" value="TreeGrafter"/>
</dbReference>
<dbReference type="InterPro" id="IPR050126">
    <property type="entry name" value="Ap4A_hydrolase"/>
</dbReference>
<reference evidence="2" key="1">
    <citation type="submission" date="2016-10" db="EMBL/GenBank/DDBJ databases">
        <authorList>
            <person name="de Groot N.N."/>
        </authorList>
    </citation>
    <scope>NUCLEOTIDE SEQUENCE</scope>
</reference>
<evidence type="ECO:0000259" key="1">
    <source>
        <dbReference type="Pfam" id="PF00149"/>
    </source>
</evidence>